<feature type="binding site" evidence="14">
    <location>
        <position position="180"/>
    </location>
    <ligand>
        <name>L-threonine</name>
        <dbReference type="ChEBI" id="CHEBI:57926"/>
    </ligand>
</feature>
<feature type="binding site" evidence="14">
    <location>
        <position position="61"/>
    </location>
    <ligand>
        <name>ATP</name>
        <dbReference type="ChEBI" id="CHEBI:30616"/>
    </ligand>
</feature>
<feature type="binding site" evidence="14">
    <location>
        <position position="117"/>
    </location>
    <ligand>
        <name>ATP</name>
        <dbReference type="ChEBI" id="CHEBI:30616"/>
    </ligand>
</feature>
<keyword evidence="6 13" id="KW-0808">Transferase</keyword>
<dbReference type="InterPro" id="IPR017945">
    <property type="entry name" value="DHBP_synth_RibB-like_a/b_dom"/>
</dbReference>
<evidence type="ECO:0000256" key="7">
    <source>
        <dbReference type="ARBA" id="ARBA00022694"/>
    </source>
</evidence>
<comment type="function">
    <text evidence="13">Required for the formation of a threonylcarbamoyl group on adenosine at position 37 (t(6)A37) in tRNAs that read codons beginning with adenine.</text>
</comment>
<keyword evidence="9 13" id="KW-0547">Nucleotide-binding</keyword>
<feature type="binding site" evidence="14">
    <location>
        <position position="142"/>
    </location>
    <ligand>
        <name>L-threonine</name>
        <dbReference type="ChEBI" id="CHEBI:57926"/>
    </ligand>
</feature>
<sequence>MARIIDISREEELAMAEGRRLLIVGELVAIPTETVYGLAGDATDAEAIARIYAAKNRPSFNPLICHMADLAMAERYADFSPLARELADAFWPGPLTLVLPLKPDAGIATAATAGLATVAVRVPRGFAGRLIAETGRPLAAPSANRSGRLSPTTAGHVDADLGDRLQLIIDAGPAIVGVESTILKVEGETITLLRPGGIPAEAVERLTGLSVTRPATPGAIEAPGMMASHYAPNAAVRLNVSHVEPGEALIMFGAPVIDNAEAAHVTLQLSKTADTAEAASRLYDVMKQADQSGASAIAVTPIPHDGIGEAINDRLARAAAPRPKDYD</sequence>
<dbReference type="GO" id="GO:0000049">
    <property type="term" value="F:tRNA binding"/>
    <property type="evidence" value="ECO:0007669"/>
    <property type="project" value="TreeGrafter"/>
</dbReference>
<dbReference type="Pfam" id="PF03481">
    <property type="entry name" value="Sua5_C"/>
    <property type="match status" value="1"/>
</dbReference>
<keyword evidence="10 13" id="KW-0067">ATP-binding</keyword>
<dbReference type="InterPro" id="IPR010923">
    <property type="entry name" value="T(6)A37_SUA5"/>
</dbReference>
<evidence type="ECO:0000256" key="14">
    <source>
        <dbReference type="PIRSR" id="PIRSR004930-1"/>
    </source>
</evidence>
<dbReference type="GO" id="GO:0005737">
    <property type="term" value="C:cytoplasm"/>
    <property type="evidence" value="ECO:0007669"/>
    <property type="project" value="UniProtKB-SubCell"/>
</dbReference>
<protein>
    <recommendedName>
        <fullName evidence="4 13">Threonylcarbamoyl-AMP synthase</fullName>
        <shortName evidence="13">TC-AMP synthase</shortName>
        <ecNumber evidence="3 13">2.7.7.87</ecNumber>
    </recommendedName>
    <alternativeName>
        <fullName evidence="11 13">L-threonylcarbamoyladenylate synthase</fullName>
    </alternativeName>
</protein>
<feature type="binding site" evidence="14">
    <location>
        <position position="66"/>
    </location>
    <ligand>
        <name>L-threonine</name>
        <dbReference type="ChEBI" id="CHEBI:57926"/>
    </ligand>
</feature>
<evidence type="ECO:0000256" key="5">
    <source>
        <dbReference type="ARBA" id="ARBA00022490"/>
    </source>
</evidence>
<gene>
    <name evidence="16" type="primary">rimN</name>
    <name evidence="16" type="ORF">Mame_01058</name>
</gene>
<evidence type="ECO:0000256" key="11">
    <source>
        <dbReference type="ARBA" id="ARBA00029774"/>
    </source>
</evidence>
<evidence type="ECO:0000256" key="13">
    <source>
        <dbReference type="PIRNR" id="PIRNR004930"/>
    </source>
</evidence>
<dbReference type="GO" id="GO:0005524">
    <property type="term" value="F:ATP binding"/>
    <property type="evidence" value="ECO:0007669"/>
    <property type="project" value="UniProtKB-UniRule"/>
</dbReference>
<feature type="binding site" evidence="14">
    <location>
        <position position="150"/>
    </location>
    <ligand>
        <name>ATP</name>
        <dbReference type="ChEBI" id="CHEBI:30616"/>
    </ligand>
</feature>
<dbReference type="InterPro" id="IPR038385">
    <property type="entry name" value="Sua5/YwlC_C"/>
</dbReference>
<evidence type="ECO:0000256" key="10">
    <source>
        <dbReference type="ARBA" id="ARBA00022840"/>
    </source>
</evidence>
<dbReference type="EMBL" id="CP020330">
    <property type="protein sequence ID" value="AQZ50429.1"/>
    <property type="molecule type" value="Genomic_DNA"/>
</dbReference>
<evidence type="ECO:0000256" key="4">
    <source>
        <dbReference type="ARBA" id="ARBA00015492"/>
    </source>
</evidence>
<evidence type="ECO:0000313" key="17">
    <source>
        <dbReference type="Proteomes" id="UP000191135"/>
    </source>
</evidence>
<evidence type="ECO:0000256" key="8">
    <source>
        <dbReference type="ARBA" id="ARBA00022695"/>
    </source>
</evidence>
<dbReference type="Pfam" id="PF01300">
    <property type="entry name" value="Sua5_yciO_yrdC"/>
    <property type="match status" value="1"/>
</dbReference>
<dbReference type="PANTHER" id="PTHR17490">
    <property type="entry name" value="SUA5"/>
    <property type="match status" value="1"/>
</dbReference>
<feature type="binding site" evidence="14">
    <location>
        <position position="34"/>
    </location>
    <ligand>
        <name>L-threonine</name>
        <dbReference type="ChEBI" id="CHEBI:57926"/>
    </ligand>
</feature>
<keyword evidence="8 13" id="KW-0548">Nucleotidyltransferase</keyword>
<dbReference type="InterPro" id="IPR050156">
    <property type="entry name" value="TC-AMP_synthase_SUA5"/>
</dbReference>
<dbReference type="STRING" id="1122214.Mame_01058"/>
<dbReference type="InterPro" id="IPR005145">
    <property type="entry name" value="Sua5_C"/>
</dbReference>
<reference evidence="16 17" key="1">
    <citation type="submission" date="2017-03" db="EMBL/GenBank/DDBJ databases">
        <title>Foreign affairs: Plasmid Transfer between Roseobacters and Rhizobia.</title>
        <authorList>
            <person name="Bartling P."/>
            <person name="Bunk B."/>
            <person name="Overmann J."/>
            <person name="Brinkmann H."/>
            <person name="Petersen J."/>
        </authorList>
    </citation>
    <scope>NUCLEOTIDE SEQUENCE [LARGE SCALE GENOMIC DNA]</scope>
    <source>
        <strain evidence="16 17">MACL11</strain>
    </source>
</reference>
<name>A0A1U9YYB2_9HYPH</name>
<dbReference type="GO" id="GO:0061710">
    <property type="term" value="F:L-threonylcarbamoyladenylate synthase"/>
    <property type="evidence" value="ECO:0007669"/>
    <property type="project" value="UniProtKB-EC"/>
</dbReference>
<evidence type="ECO:0000256" key="9">
    <source>
        <dbReference type="ARBA" id="ARBA00022741"/>
    </source>
</evidence>
<dbReference type="InterPro" id="IPR006070">
    <property type="entry name" value="Sua5-like_dom"/>
</dbReference>
<evidence type="ECO:0000256" key="12">
    <source>
        <dbReference type="ARBA" id="ARBA00048366"/>
    </source>
</evidence>
<evidence type="ECO:0000256" key="2">
    <source>
        <dbReference type="ARBA" id="ARBA00007663"/>
    </source>
</evidence>
<dbReference type="OrthoDB" id="9814580at2"/>
<dbReference type="Proteomes" id="UP000191135">
    <property type="component" value="Chromosome"/>
</dbReference>
<dbReference type="NCBIfam" id="TIGR00057">
    <property type="entry name" value="L-threonylcarbamoyladenylate synthase"/>
    <property type="match status" value="1"/>
</dbReference>
<organism evidence="16 17">
    <name type="scientific">Martelella mediterranea DSM 17316</name>
    <dbReference type="NCBI Taxonomy" id="1122214"/>
    <lineage>
        <taxon>Bacteria</taxon>
        <taxon>Pseudomonadati</taxon>
        <taxon>Pseudomonadota</taxon>
        <taxon>Alphaproteobacteria</taxon>
        <taxon>Hyphomicrobiales</taxon>
        <taxon>Aurantimonadaceae</taxon>
        <taxon>Martelella</taxon>
    </lineage>
</organism>
<feature type="binding site" evidence="14">
    <location>
        <position position="194"/>
    </location>
    <ligand>
        <name>ATP</name>
        <dbReference type="ChEBI" id="CHEBI:30616"/>
    </ligand>
</feature>
<evidence type="ECO:0000259" key="15">
    <source>
        <dbReference type="PROSITE" id="PS51163"/>
    </source>
</evidence>
<proteinExistence type="inferred from homology"/>
<comment type="similarity">
    <text evidence="2 13">Belongs to the SUA5 family.</text>
</comment>
<comment type="subcellular location">
    <subcellularLocation>
        <location evidence="1 13">Cytoplasm</location>
    </subcellularLocation>
</comment>
<dbReference type="eggNOG" id="COG0009">
    <property type="taxonomic scope" value="Bacteria"/>
</dbReference>
<keyword evidence="17" id="KW-1185">Reference proteome</keyword>
<dbReference type="SUPFAM" id="SSF55821">
    <property type="entry name" value="YrdC/RibB"/>
    <property type="match status" value="1"/>
</dbReference>
<evidence type="ECO:0000256" key="6">
    <source>
        <dbReference type="ARBA" id="ARBA00022679"/>
    </source>
</evidence>
<keyword evidence="7 13" id="KW-0819">tRNA processing</keyword>
<feature type="binding site" evidence="14">
    <location>
        <position position="57"/>
    </location>
    <ligand>
        <name>ATP</name>
        <dbReference type="ChEBI" id="CHEBI:30616"/>
    </ligand>
</feature>
<feature type="binding site" evidence="14">
    <location>
        <position position="230"/>
    </location>
    <ligand>
        <name>ATP</name>
        <dbReference type="ChEBI" id="CHEBI:30616"/>
    </ligand>
</feature>
<dbReference type="Gene3D" id="3.40.50.11030">
    <property type="entry name" value="Threonylcarbamoyl-AMP synthase, C-terminal domain"/>
    <property type="match status" value="1"/>
</dbReference>
<evidence type="ECO:0000313" key="16">
    <source>
        <dbReference type="EMBL" id="AQZ50429.1"/>
    </source>
</evidence>
<dbReference type="GO" id="GO:0003725">
    <property type="term" value="F:double-stranded RNA binding"/>
    <property type="evidence" value="ECO:0007669"/>
    <property type="project" value="UniProtKB-UniRule"/>
</dbReference>
<dbReference type="GO" id="GO:0006450">
    <property type="term" value="P:regulation of translational fidelity"/>
    <property type="evidence" value="ECO:0007669"/>
    <property type="project" value="TreeGrafter"/>
</dbReference>
<dbReference type="AlphaFoldDB" id="A0A1U9YYB2"/>
<evidence type="ECO:0000256" key="3">
    <source>
        <dbReference type="ARBA" id="ARBA00012584"/>
    </source>
</evidence>
<comment type="catalytic activity">
    <reaction evidence="12 13">
        <text>L-threonine + hydrogencarbonate + ATP = L-threonylcarbamoyladenylate + diphosphate + H2O</text>
        <dbReference type="Rhea" id="RHEA:36407"/>
        <dbReference type="ChEBI" id="CHEBI:15377"/>
        <dbReference type="ChEBI" id="CHEBI:17544"/>
        <dbReference type="ChEBI" id="CHEBI:30616"/>
        <dbReference type="ChEBI" id="CHEBI:33019"/>
        <dbReference type="ChEBI" id="CHEBI:57926"/>
        <dbReference type="ChEBI" id="CHEBI:73682"/>
        <dbReference type="EC" id="2.7.7.87"/>
    </reaction>
</comment>
<keyword evidence="5 13" id="KW-0963">Cytoplasm</keyword>
<dbReference type="KEGG" id="mmed:Mame_01058"/>
<dbReference type="PIRSF" id="PIRSF004930">
    <property type="entry name" value="Tln_factor_SUA5"/>
    <property type="match status" value="1"/>
</dbReference>
<dbReference type="Gene3D" id="3.90.870.10">
    <property type="entry name" value="DHBP synthase"/>
    <property type="match status" value="1"/>
</dbReference>
<dbReference type="PANTHER" id="PTHR17490:SF16">
    <property type="entry name" value="THREONYLCARBAMOYL-AMP SYNTHASE"/>
    <property type="match status" value="1"/>
</dbReference>
<feature type="binding site" evidence="14">
    <location>
        <position position="121"/>
    </location>
    <ligand>
        <name>L-threonine</name>
        <dbReference type="ChEBI" id="CHEBI:57926"/>
    </ligand>
</feature>
<dbReference type="GO" id="GO:0008033">
    <property type="term" value="P:tRNA processing"/>
    <property type="evidence" value="ECO:0007669"/>
    <property type="project" value="UniProtKB-KW"/>
</dbReference>
<dbReference type="RefSeq" id="WP_018064789.1">
    <property type="nucleotide sequence ID" value="NZ_AQWH01000009.1"/>
</dbReference>
<dbReference type="EC" id="2.7.7.87" evidence="3 13"/>
<feature type="binding site" evidence="14">
    <location>
        <position position="140"/>
    </location>
    <ligand>
        <name>L-threonine</name>
        <dbReference type="ChEBI" id="CHEBI:57926"/>
    </ligand>
</feature>
<accession>A0A1U9YYB2</accession>
<feature type="domain" description="YrdC-like" evidence="15">
    <location>
        <begin position="12"/>
        <end position="198"/>
    </location>
</feature>
<evidence type="ECO:0000256" key="1">
    <source>
        <dbReference type="ARBA" id="ARBA00004496"/>
    </source>
</evidence>
<dbReference type="PROSITE" id="PS51163">
    <property type="entry name" value="YRDC"/>
    <property type="match status" value="1"/>
</dbReference>